<reference evidence="8 9" key="1">
    <citation type="submission" date="2019-02" db="EMBL/GenBank/DDBJ databases">
        <title>Deep-cultivation of Planctomycetes and their phenomic and genomic characterization uncovers novel biology.</title>
        <authorList>
            <person name="Wiegand S."/>
            <person name="Jogler M."/>
            <person name="Boedeker C."/>
            <person name="Pinto D."/>
            <person name="Vollmers J."/>
            <person name="Rivas-Marin E."/>
            <person name="Kohn T."/>
            <person name="Peeters S.H."/>
            <person name="Heuer A."/>
            <person name="Rast P."/>
            <person name="Oberbeckmann S."/>
            <person name="Bunk B."/>
            <person name="Jeske O."/>
            <person name="Meyerdierks A."/>
            <person name="Storesund J.E."/>
            <person name="Kallscheuer N."/>
            <person name="Luecker S."/>
            <person name="Lage O.M."/>
            <person name="Pohl T."/>
            <person name="Merkel B.J."/>
            <person name="Hornburger P."/>
            <person name="Mueller R.-W."/>
            <person name="Bruemmer F."/>
            <person name="Labrenz M."/>
            <person name="Spormann A.M."/>
            <person name="Op den Camp H."/>
            <person name="Overmann J."/>
            <person name="Amann R."/>
            <person name="Jetten M.S.M."/>
            <person name="Mascher T."/>
            <person name="Medema M.H."/>
            <person name="Devos D.P."/>
            <person name="Kaster A.-K."/>
            <person name="Ovreas L."/>
            <person name="Rohde M."/>
            <person name="Galperin M.Y."/>
            <person name="Jogler C."/>
        </authorList>
    </citation>
    <scope>NUCLEOTIDE SEQUENCE [LARGE SCALE GENOMIC DNA]</scope>
    <source>
        <strain evidence="8 9">HG15A2</strain>
    </source>
</reference>
<evidence type="ECO:0000256" key="1">
    <source>
        <dbReference type="ARBA" id="ARBA00001913"/>
    </source>
</evidence>
<dbReference type="Proteomes" id="UP000319852">
    <property type="component" value="Chromosome"/>
</dbReference>
<dbReference type="InterPro" id="IPR017850">
    <property type="entry name" value="Alkaline_phosphatase_core_sf"/>
</dbReference>
<organism evidence="8 9">
    <name type="scientific">Adhaeretor mobilis</name>
    <dbReference type="NCBI Taxonomy" id="1930276"/>
    <lineage>
        <taxon>Bacteria</taxon>
        <taxon>Pseudomonadati</taxon>
        <taxon>Planctomycetota</taxon>
        <taxon>Planctomycetia</taxon>
        <taxon>Pirellulales</taxon>
        <taxon>Lacipirellulaceae</taxon>
        <taxon>Adhaeretor</taxon>
    </lineage>
</organism>
<sequence>MTLKKHLLWPIVVVAFFIGNGARSRAEVESPRPNVLFLAVDDMRDWVGCLGGYEGTVHTPHLDRLAKRGILFANAHCASPKCAPSRAAIMTGMRPSTTGLYENGHWWKPNFPDIVTLPVNFGRHGYQVVGSGKIYHHTAGNDPPYQWDDFFRLTFRNDPWFRSDKLNYPWSKSGPYPKAYPLSGVKGLGHENDWGSLDIPNKDYDDALSADYAVRFLKQEQKRPFFLACGLFRPHLPWYVPQEYFDLYAINEVVLPQVKDNDLDDVPDGGKKLAKSHREDLNTIRKAGRQKEAVRAYLASISYADAQLGRVLKALEESSVAENTIIVLWSDHGWHLGEKQHWHKSTLWEEATRVPLIICTPETRPGVCKRPVSLLDLYPTLNELCDFEPMESLDGVSLTGLLKDPNADWDRPAVIEFRRGNAAVRSERFRYIRYSGGGEELYDHRSDPHEWNNLTSSSKHQGVKEELGKWIVKKWAPSALTKKAFEFDPENYSWTNKKTGAKTSGE</sequence>
<dbReference type="GO" id="GO:0004423">
    <property type="term" value="F:iduronate-2-sulfatase activity"/>
    <property type="evidence" value="ECO:0007669"/>
    <property type="project" value="InterPro"/>
</dbReference>
<dbReference type="RefSeq" id="WP_145060075.1">
    <property type="nucleotide sequence ID" value="NZ_CP036263.1"/>
</dbReference>
<evidence type="ECO:0000256" key="2">
    <source>
        <dbReference type="ARBA" id="ARBA00008779"/>
    </source>
</evidence>
<dbReference type="InterPro" id="IPR000917">
    <property type="entry name" value="Sulfatase_N"/>
</dbReference>
<dbReference type="OrthoDB" id="236884at2"/>
<evidence type="ECO:0000256" key="4">
    <source>
        <dbReference type="ARBA" id="ARBA00022729"/>
    </source>
</evidence>
<keyword evidence="4" id="KW-0732">Signal</keyword>
<keyword evidence="5 8" id="KW-0378">Hydrolase</keyword>
<accession>A0A517MVB0</accession>
<comment type="cofactor">
    <cofactor evidence="1">
        <name>Ca(2+)</name>
        <dbReference type="ChEBI" id="CHEBI:29108"/>
    </cofactor>
</comment>
<evidence type="ECO:0000259" key="7">
    <source>
        <dbReference type="Pfam" id="PF00884"/>
    </source>
</evidence>
<dbReference type="SUPFAM" id="SSF53649">
    <property type="entry name" value="Alkaline phosphatase-like"/>
    <property type="match status" value="1"/>
</dbReference>
<dbReference type="PANTHER" id="PTHR45953:SF1">
    <property type="entry name" value="IDURONATE 2-SULFATASE"/>
    <property type="match status" value="1"/>
</dbReference>
<dbReference type="KEGG" id="amob:HG15A2_21040"/>
<evidence type="ECO:0000313" key="9">
    <source>
        <dbReference type="Proteomes" id="UP000319852"/>
    </source>
</evidence>
<dbReference type="Gene3D" id="3.40.720.10">
    <property type="entry name" value="Alkaline Phosphatase, subunit A"/>
    <property type="match status" value="1"/>
</dbReference>
<dbReference type="Pfam" id="PF00884">
    <property type="entry name" value="Sulfatase"/>
    <property type="match status" value="1"/>
</dbReference>
<comment type="similarity">
    <text evidence="2">Belongs to the sulfatase family.</text>
</comment>
<evidence type="ECO:0000256" key="6">
    <source>
        <dbReference type="ARBA" id="ARBA00022837"/>
    </source>
</evidence>
<name>A0A517MVB0_9BACT</name>
<dbReference type="InterPro" id="IPR035874">
    <property type="entry name" value="IDS"/>
</dbReference>
<protein>
    <submittedName>
        <fullName evidence="8">Choline-sulfatase</fullName>
        <ecNumber evidence="8">3.1.6.6</ecNumber>
    </submittedName>
</protein>
<feature type="domain" description="Sulfatase N-terminal" evidence="7">
    <location>
        <begin position="33"/>
        <end position="384"/>
    </location>
</feature>
<dbReference type="GO" id="GO:0047753">
    <property type="term" value="F:choline-sulfatase activity"/>
    <property type="evidence" value="ECO:0007669"/>
    <property type="project" value="UniProtKB-EC"/>
</dbReference>
<evidence type="ECO:0000256" key="5">
    <source>
        <dbReference type="ARBA" id="ARBA00022801"/>
    </source>
</evidence>
<dbReference type="EC" id="3.1.6.6" evidence="8"/>
<gene>
    <name evidence="8" type="primary">betC_1</name>
    <name evidence="8" type="ORF">HG15A2_21040</name>
</gene>
<dbReference type="PANTHER" id="PTHR45953">
    <property type="entry name" value="IDURONATE 2-SULFATASE"/>
    <property type="match status" value="1"/>
</dbReference>
<dbReference type="AlphaFoldDB" id="A0A517MVB0"/>
<proteinExistence type="inferred from homology"/>
<keyword evidence="6" id="KW-0106">Calcium</keyword>
<dbReference type="CDD" id="cd16030">
    <property type="entry name" value="iduronate-2-sulfatase"/>
    <property type="match status" value="1"/>
</dbReference>
<dbReference type="GO" id="GO:0005737">
    <property type="term" value="C:cytoplasm"/>
    <property type="evidence" value="ECO:0007669"/>
    <property type="project" value="TreeGrafter"/>
</dbReference>
<evidence type="ECO:0000256" key="3">
    <source>
        <dbReference type="ARBA" id="ARBA00022723"/>
    </source>
</evidence>
<keyword evidence="9" id="KW-1185">Reference proteome</keyword>
<evidence type="ECO:0000313" key="8">
    <source>
        <dbReference type="EMBL" id="QDS98819.1"/>
    </source>
</evidence>
<dbReference type="GO" id="GO:0046872">
    <property type="term" value="F:metal ion binding"/>
    <property type="evidence" value="ECO:0007669"/>
    <property type="project" value="UniProtKB-KW"/>
</dbReference>
<keyword evidence="3" id="KW-0479">Metal-binding</keyword>
<dbReference type="EMBL" id="CP036263">
    <property type="protein sequence ID" value="QDS98819.1"/>
    <property type="molecule type" value="Genomic_DNA"/>
</dbReference>